<dbReference type="SUPFAM" id="SSF81901">
    <property type="entry name" value="HCP-like"/>
    <property type="match status" value="1"/>
</dbReference>
<accession>A0A2V3ICM5</accession>
<sequence>MATSSSRSLKKPTEAQLLELQYEGEIKESNSVDALLALSDFLMKGAPGVKQDPVRAHQLLRRAAKQHRSARTLQRLATAGWSTEPRTSPDSGFPKTTAAESLELLQESLEMEDTPRALCDMAWLIGAPRPRTGVRKDPIRAIQLLERAIAHSHPPPAEFLHKLAYLLFVGDGSHIDPIRAVSCYKSCVKLSPDPIAMFNLGYLYHFGKPPLKPCLKRARWWYERVLQFEKCLDTMYFLACILCESSQAGDVERAREMLEEIISRVHYEPAVMLLASM</sequence>
<keyword evidence="3" id="KW-1185">Reference proteome</keyword>
<comment type="caution">
    <text evidence="2">The sequence shown here is derived from an EMBL/GenBank/DDBJ whole genome shotgun (WGS) entry which is preliminary data.</text>
</comment>
<evidence type="ECO:0000256" key="1">
    <source>
        <dbReference type="SAM" id="MobiDB-lite"/>
    </source>
</evidence>
<gene>
    <name evidence="2" type="ORF">BWQ96_10457</name>
</gene>
<feature type="region of interest" description="Disordered" evidence="1">
    <location>
        <begin position="76"/>
        <end position="95"/>
    </location>
</feature>
<dbReference type="InterPro" id="IPR006597">
    <property type="entry name" value="Sel1-like"/>
</dbReference>
<dbReference type="PANTHER" id="PTHR43628:SF1">
    <property type="entry name" value="CHITIN SYNTHASE REGULATORY FACTOR 2-RELATED"/>
    <property type="match status" value="1"/>
</dbReference>
<evidence type="ECO:0000313" key="2">
    <source>
        <dbReference type="EMBL" id="PXF39834.1"/>
    </source>
</evidence>
<name>A0A2V3ICM5_9FLOR</name>
<dbReference type="EMBL" id="NBIV01000425">
    <property type="protein sequence ID" value="PXF39834.1"/>
    <property type="molecule type" value="Genomic_DNA"/>
</dbReference>
<reference evidence="2 3" key="1">
    <citation type="journal article" date="2018" name="Mol. Biol. Evol.">
        <title>Analysis of the draft genome of the red seaweed Gracilariopsis chorda provides insights into genome size evolution in Rhodophyta.</title>
        <authorList>
            <person name="Lee J."/>
            <person name="Yang E.C."/>
            <person name="Graf L."/>
            <person name="Yang J.H."/>
            <person name="Qiu H."/>
            <person name="Zel Zion U."/>
            <person name="Chan C.X."/>
            <person name="Stephens T.G."/>
            <person name="Weber A.P.M."/>
            <person name="Boo G.H."/>
            <person name="Boo S.M."/>
            <person name="Kim K.M."/>
            <person name="Shin Y."/>
            <person name="Jung M."/>
            <person name="Lee S.J."/>
            <person name="Yim H.S."/>
            <person name="Lee J.H."/>
            <person name="Bhattacharya D."/>
            <person name="Yoon H.S."/>
        </authorList>
    </citation>
    <scope>NUCLEOTIDE SEQUENCE [LARGE SCALE GENOMIC DNA]</scope>
    <source>
        <strain evidence="2 3">SKKU-2015</strain>
        <tissue evidence="2">Whole body</tissue>
    </source>
</reference>
<dbReference type="Pfam" id="PF08238">
    <property type="entry name" value="Sel1"/>
    <property type="match status" value="4"/>
</dbReference>
<proteinExistence type="predicted"/>
<dbReference type="Proteomes" id="UP000247409">
    <property type="component" value="Unassembled WGS sequence"/>
</dbReference>
<evidence type="ECO:0000313" key="3">
    <source>
        <dbReference type="Proteomes" id="UP000247409"/>
    </source>
</evidence>
<protein>
    <submittedName>
        <fullName evidence="2">Uncharacterized protein</fullName>
    </submittedName>
</protein>
<dbReference type="InterPro" id="IPR011990">
    <property type="entry name" value="TPR-like_helical_dom_sf"/>
</dbReference>
<dbReference type="STRING" id="448386.A0A2V3ICM5"/>
<dbReference type="PANTHER" id="PTHR43628">
    <property type="entry name" value="ACTIVATOR OF C KINASE PROTEIN 1-RELATED"/>
    <property type="match status" value="1"/>
</dbReference>
<dbReference type="Gene3D" id="1.25.40.10">
    <property type="entry name" value="Tetratricopeptide repeat domain"/>
    <property type="match status" value="1"/>
</dbReference>
<organism evidence="2 3">
    <name type="scientific">Gracilariopsis chorda</name>
    <dbReference type="NCBI Taxonomy" id="448386"/>
    <lineage>
        <taxon>Eukaryota</taxon>
        <taxon>Rhodophyta</taxon>
        <taxon>Florideophyceae</taxon>
        <taxon>Rhodymeniophycidae</taxon>
        <taxon>Gracilariales</taxon>
        <taxon>Gracilariaceae</taxon>
        <taxon>Gracilariopsis</taxon>
    </lineage>
</organism>
<dbReference type="InterPro" id="IPR052945">
    <property type="entry name" value="Mitotic_Regulator"/>
</dbReference>
<dbReference type="SMART" id="SM00671">
    <property type="entry name" value="SEL1"/>
    <property type="match status" value="4"/>
</dbReference>
<dbReference type="AlphaFoldDB" id="A0A2V3ICM5"/>
<feature type="compositionally biased region" description="Polar residues" evidence="1">
    <location>
        <begin position="80"/>
        <end position="90"/>
    </location>
</feature>
<dbReference type="SUPFAM" id="SSF48452">
    <property type="entry name" value="TPR-like"/>
    <property type="match status" value="1"/>
</dbReference>